<accession>A0A7W9IMJ4</accession>
<gene>
    <name evidence="1" type="ORF">F4562_006118</name>
</gene>
<dbReference type="SUPFAM" id="SSF50969">
    <property type="entry name" value="YVTN repeat-like/Quinoprotein amine dehydrogenase"/>
    <property type="match status" value="1"/>
</dbReference>
<keyword evidence="2" id="KW-1185">Reference proteome</keyword>
<dbReference type="RefSeq" id="WP_184539968.1">
    <property type="nucleotide sequence ID" value="NZ_JACHMP010000001.1"/>
</dbReference>
<dbReference type="InterPro" id="IPR015943">
    <property type="entry name" value="WD40/YVTN_repeat-like_dom_sf"/>
</dbReference>
<reference evidence="1 2" key="1">
    <citation type="submission" date="2020-08" db="EMBL/GenBank/DDBJ databases">
        <title>Sequencing the genomes of 1000 actinobacteria strains.</title>
        <authorList>
            <person name="Klenk H.-P."/>
        </authorList>
    </citation>
    <scope>NUCLEOTIDE SEQUENCE [LARGE SCALE GENOMIC DNA]</scope>
    <source>
        <strain evidence="1 2">DSM 46887</strain>
    </source>
</reference>
<comment type="caution">
    <text evidence="1">The sequence shown here is derived from an EMBL/GenBank/DDBJ whole genome shotgun (WGS) entry which is preliminary data.</text>
</comment>
<protein>
    <submittedName>
        <fullName evidence="1">WD40 repeat protein</fullName>
    </submittedName>
</protein>
<dbReference type="AlphaFoldDB" id="A0A7W9IMJ4"/>
<proteinExistence type="predicted"/>
<dbReference type="EMBL" id="JACHMP010000001">
    <property type="protein sequence ID" value="MBB5823056.1"/>
    <property type="molecule type" value="Genomic_DNA"/>
</dbReference>
<dbReference type="Gene3D" id="2.130.10.10">
    <property type="entry name" value="YVTN repeat-like/Quinoprotein amine dehydrogenase"/>
    <property type="match status" value="1"/>
</dbReference>
<dbReference type="Proteomes" id="UP000540685">
    <property type="component" value="Unassembled WGS sequence"/>
</dbReference>
<name>A0A7W9IMJ4_9ACTN</name>
<organism evidence="1 2">
    <name type="scientific">Streptosporangium becharense</name>
    <dbReference type="NCBI Taxonomy" id="1816182"/>
    <lineage>
        <taxon>Bacteria</taxon>
        <taxon>Bacillati</taxon>
        <taxon>Actinomycetota</taxon>
        <taxon>Actinomycetes</taxon>
        <taxon>Streptosporangiales</taxon>
        <taxon>Streptosporangiaceae</taxon>
        <taxon>Streptosporangium</taxon>
    </lineage>
</organism>
<evidence type="ECO:0000313" key="1">
    <source>
        <dbReference type="EMBL" id="MBB5823056.1"/>
    </source>
</evidence>
<evidence type="ECO:0000313" key="2">
    <source>
        <dbReference type="Proteomes" id="UP000540685"/>
    </source>
</evidence>
<dbReference type="InterPro" id="IPR011044">
    <property type="entry name" value="Quino_amine_DH_bsu"/>
</dbReference>
<sequence>MAVTEDGRFMVAADDAGEVRLHDLTTGQRAGTLIRDGGGPGQVAVVVTGDRPLVITGSGPEGTVRVWDPVTGRQTGAPLADDARAHALVASAVEGHPVAVSGEWHDGHGRIRVWDLVIGRPAGPALMLPTWVAALATTPRGRLVVASGRDVTVLDPY</sequence>